<sequence>MLWNDMTFAGACCGALNCTITSSYVTIVAATLRRSPRVILKKLRPVSATLSLCT</sequence>
<name>A0A3S7SGR1_9NEOP</name>
<protein>
    <submittedName>
        <fullName evidence="2">Putative gustatory receptor 11</fullName>
    </submittedName>
</protein>
<keyword evidence="1" id="KW-0812">Transmembrane</keyword>
<dbReference type="EMBL" id="MF625600">
    <property type="protein sequence ID" value="AXY83427.1"/>
    <property type="molecule type" value="mRNA"/>
</dbReference>
<keyword evidence="1" id="KW-1133">Transmembrane helix</keyword>
<feature type="transmembrane region" description="Helical" evidence="1">
    <location>
        <begin position="6"/>
        <end position="32"/>
    </location>
</feature>
<proteinExistence type="evidence at transcript level"/>
<reference evidence="2" key="1">
    <citation type="submission" date="2017-08" db="EMBL/GenBank/DDBJ databases">
        <title>Analysis of the Antennal Transcriptome and Chemosensory-related Genes of Conopomorpha sinensis Bradley (Lepidoptera: Gracilariidae).</title>
        <authorList>
            <person name="Li P."/>
            <person name="Liu Y."/>
            <person name="Wang S."/>
            <person name="Sun H."/>
        </authorList>
    </citation>
    <scope>NUCLEOTIDE SEQUENCE</scope>
</reference>
<accession>A0A3S7SGR1</accession>
<evidence type="ECO:0000256" key="1">
    <source>
        <dbReference type="SAM" id="Phobius"/>
    </source>
</evidence>
<keyword evidence="1" id="KW-0472">Membrane</keyword>
<dbReference type="AlphaFoldDB" id="A0A3S7SGR1"/>
<organism evidence="2">
    <name type="scientific">Conopomorpha sinensis</name>
    <name type="common">litch fruit borer</name>
    <dbReference type="NCBI Taxonomy" id="940481"/>
    <lineage>
        <taxon>Eukaryota</taxon>
        <taxon>Metazoa</taxon>
        <taxon>Ecdysozoa</taxon>
        <taxon>Arthropoda</taxon>
        <taxon>Hexapoda</taxon>
        <taxon>Insecta</taxon>
        <taxon>Pterygota</taxon>
        <taxon>Neoptera</taxon>
        <taxon>Endopterygota</taxon>
        <taxon>Lepidoptera</taxon>
        <taxon>Glossata</taxon>
        <taxon>Ditrysia</taxon>
        <taxon>Tineoidea</taxon>
        <taxon>Gracillariidae</taxon>
        <taxon>Conopomorpha</taxon>
    </lineage>
</organism>
<keyword evidence="2" id="KW-0675">Receptor</keyword>
<evidence type="ECO:0000313" key="2">
    <source>
        <dbReference type="EMBL" id="AXY83427.1"/>
    </source>
</evidence>